<dbReference type="Proteomes" id="UP000053660">
    <property type="component" value="Unassembled WGS sequence"/>
</dbReference>
<keyword evidence="3" id="KW-1185">Reference proteome</keyword>
<dbReference type="AlphaFoldDB" id="A0A0B1RP21"/>
<evidence type="ECO:0000313" key="3">
    <source>
        <dbReference type="Proteomes" id="UP000053660"/>
    </source>
</evidence>
<sequence length="217" mass="24749">MKIYERQKEKGGIIDLEEESKKNLITEDTVVVLSNEIDSLVVDRPETASSGETNAHTASIDLDAPPGFESVVPIRETAAMSSSDHIEHPNRNRGRGGQSYGYRHRGRERHDYHPREKNEPVEHRGEPNYRYRGRERHDYHPKTKRDSENKDRDLANQTSETVVDSADRSAGDVKRGGISRGVGTSRYHHNQRGRGYGKQRGPRERNDRNIQPQGKSE</sequence>
<gene>
    <name evidence="2" type="ORF">OESDEN_25596</name>
</gene>
<organism evidence="2 3">
    <name type="scientific">Oesophagostomum dentatum</name>
    <name type="common">Nodular worm</name>
    <dbReference type="NCBI Taxonomy" id="61180"/>
    <lineage>
        <taxon>Eukaryota</taxon>
        <taxon>Metazoa</taxon>
        <taxon>Ecdysozoa</taxon>
        <taxon>Nematoda</taxon>
        <taxon>Chromadorea</taxon>
        <taxon>Rhabditida</taxon>
        <taxon>Rhabditina</taxon>
        <taxon>Rhabditomorpha</taxon>
        <taxon>Strongyloidea</taxon>
        <taxon>Strongylidae</taxon>
        <taxon>Oesophagostomum</taxon>
    </lineage>
</organism>
<reference evidence="2 3" key="1">
    <citation type="submission" date="2014-03" db="EMBL/GenBank/DDBJ databases">
        <title>Draft genome of the hookworm Oesophagostomum dentatum.</title>
        <authorList>
            <person name="Mitreva M."/>
        </authorList>
    </citation>
    <scope>NUCLEOTIDE SEQUENCE [LARGE SCALE GENOMIC DNA]</scope>
    <source>
        <strain evidence="2 3">OD-Hann</strain>
    </source>
</reference>
<feature type="compositionally biased region" description="Polar residues" evidence="1">
    <location>
        <begin position="47"/>
        <end position="57"/>
    </location>
</feature>
<dbReference type="OrthoDB" id="432311at2759"/>
<feature type="compositionally biased region" description="Basic residues" evidence="1">
    <location>
        <begin position="186"/>
        <end position="197"/>
    </location>
</feature>
<feature type="compositionally biased region" description="Basic and acidic residues" evidence="1">
    <location>
        <begin position="165"/>
        <end position="175"/>
    </location>
</feature>
<feature type="compositionally biased region" description="Basic and acidic residues" evidence="1">
    <location>
        <begin position="135"/>
        <end position="154"/>
    </location>
</feature>
<protein>
    <submittedName>
        <fullName evidence="2">Uncharacterized protein</fullName>
    </submittedName>
</protein>
<feature type="region of interest" description="Disordered" evidence="1">
    <location>
        <begin position="42"/>
        <end position="217"/>
    </location>
</feature>
<evidence type="ECO:0000313" key="2">
    <source>
        <dbReference type="EMBL" id="KHJ74788.1"/>
    </source>
</evidence>
<name>A0A0B1RP21_OESDE</name>
<proteinExistence type="predicted"/>
<dbReference type="EMBL" id="KN613383">
    <property type="protein sequence ID" value="KHJ74788.1"/>
    <property type="molecule type" value="Genomic_DNA"/>
</dbReference>
<evidence type="ECO:0000256" key="1">
    <source>
        <dbReference type="SAM" id="MobiDB-lite"/>
    </source>
</evidence>
<accession>A0A0B1RP21</accession>
<feature type="compositionally biased region" description="Basic and acidic residues" evidence="1">
    <location>
        <begin position="108"/>
        <end position="129"/>
    </location>
</feature>